<proteinExistence type="predicted"/>
<evidence type="ECO:0000256" key="1">
    <source>
        <dbReference type="SAM" id="MobiDB-lite"/>
    </source>
</evidence>
<dbReference type="EMBL" id="BSPW01000096">
    <property type="protein sequence ID" value="GLT20207.1"/>
    <property type="molecule type" value="Genomic_DNA"/>
</dbReference>
<feature type="compositionally biased region" description="Basic residues" evidence="1">
    <location>
        <begin position="56"/>
        <end position="66"/>
    </location>
</feature>
<comment type="caution">
    <text evidence="2">The sequence shown here is derived from an EMBL/GenBank/DDBJ whole genome shotgun (WGS) entry which is preliminary data.</text>
</comment>
<evidence type="ECO:0000313" key="2">
    <source>
        <dbReference type="EMBL" id="GLT20207.1"/>
    </source>
</evidence>
<evidence type="ECO:0000313" key="3">
    <source>
        <dbReference type="Proteomes" id="UP001157138"/>
    </source>
</evidence>
<keyword evidence="3" id="KW-1185">Reference proteome</keyword>
<sequence length="405" mass="45677">MEENKPDRKAERDHHYDFGYPFPPRHCDWYWSDADMTYDQALTAFHAQTEQEQRMKRNPVNRNRPKRPVDPNYHDGKSYPFPPRYSMAWENNEYGISYDEAVALYEHEKAKWANIRLTTPNPLVLVTHKNPQGSRLAVQAMNEELAAKQKAEQAAESSTPVINPNNAYWPPYNFVAEEGKEHINVTYEQPIKDYAWLSVEEAEEFAQNLYEDMGGKDTVGNIKNYGFGLGKATYDAHSIAKGLGGLHVQAYTKSINGQDWIIIKNYRKHLKTLERGHMWQANNPRIIQLGLGLNDLKGATRYVRFNVGLEIAVSVGINAVDYALRDEATMAEFVGNSAGDIVKGMLSLVGGALFTAVVVPTTVGVLVTSVVFALASFAFGHLLNVIDEQNGYSKSFTQEVAEFFE</sequence>
<protein>
    <submittedName>
        <fullName evidence="2">Uncharacterized protein</fullName>
    </submittedName>
</protein>
<gene>
    <name evidence="2" type="ORF">GCM10007938_39900</name>
</gene>
<reference evidence="3" key="1">
    <citation type="journal article" date="2019" name="Int. J. Syst. Evol. Microbiol.">
        <title>The Global Catalogue of Microorganisms (GCM) 10K type strain sequencing project: providing services to taxonomists for standard genome sequencing and annotation.</title>
        <authorList>
            <consortium name="The Broad Institute Genomics Platform"/>
            <consortium name="The Broad Institute Genome Sequencing Center for Infectious Disease"/>
            <person name="Wu L."/>
            <person name="Ma J."/>
        </authorList>
    </citation>
    <scope>NUCLEOTIDE SEQUENCE [LARGE SCALE GENOMIC DNA]</scope>
    <source>
        <strain evidence="3">NBRC 108723</strain>
    </source>
</reference>
<accession>A0ABQ6F4L8</accession>
<dbReference type="RefSeq" id="WP_284194029.1">
    <property type="nucleotide sequence ID" value="NZ_BSPW01000096.1"/>
</dbReference>
<organism evidence="2 3">
    <name type="scientific">Vibrio zhanjiangensis</name>
    <dbReference type="NCBI Taxonomy" id="1046128"/>
    <lineage>
        <taxon>Bacteria</taxon>
        <taxon>Pseudomonadati</taxon>
        <taxon>Pseudomonadota</taxon>
        <taxon>Gammaproteobacteria</taxon>
        <taxon>Vibrionales</taxon>
        <taxon>Vibrionaceae</taxon>
        <taxon>Vibrio</taxon>
    </lineage>
</organism>
<feature type="region of interest" description="Disordered" evidence="1">
    <location>
        <begin position="48"/>
        <end position="77"/>
    </location>
</feature>
<dbReference type="Proteomes" id="UP001157138">
    <property type="component" value="Unassembled WGS sequence"/>
</dbReference>
<name>A0ABQ6F4L8_9VIBR</name>
<feature type="compositionally biased region" description="Basic and acidic residues" evidence="1">
    <location>
        <begin position="67"/>
        <end position="77"/>
    </location>
</feature>